<reference evidence="8 9" key="1">
    <citation type="submission" date="2018-10" db="EMBL/GenBank/DDBJ databases">
        <title>Rhizobium etli, R. leguminosarum and a new Rhizobium genospecies from Phaseolus dumosus.</title>
        <authorList>
            <person name="Ramirez-Puebla S.T."/>
            <person name="Rogel-Hernandez M.A."/>
            <person name="Guerrero G."/>
            <person name="Ormeno-Orrillo E."/>
            <person name="Martinez-Romero J.C."/>
            <person name="Negrete-Yankelevich S."/>
            <person name="Martinez-Romero E."/>
        </authorList>
    </citation>
    <scope>NUCLEOTIDE SEQUENCE [LARGE SCALE GENOMIC DNA]</scope>
    <source>
        <strain evidence="8 9">CCGE525</strain>
        <plasmid evidence="9">prccge525b</plasmid>
    </source>
</reference>
<dbReference type="InterPro" id="IPR029035">
    <property type="entry name" value="DHS-like_NAD/FAD-binding_dom"/>
</dbReference>
<dbReference type="GO" id="GO:0009099">
    <property type="term" value="P:L-valine biosynthetic process"/>
    <property type="evidence" value="ECO:0007669"/>
    <property type="project" value="TreeGrafter"/>
</dbReference>
<dbReference type="PANTHER" id="PTHR18968">
    <property type="entry name" value="THIAMINE PYROPHOSPHATE ENZYMES"/>
    <property type="match status" value="1"/>
</dbReference>
<dbReference type="Pfam" id="PF02775">
    <property type="entry name" value="TPP_enzyme_C"/>
    <property type="match status" value="1"/>
</dbReference>
<accession>A0A387FYJ0</accession>
<organism evidence="8 9">
    <name type="scientific">Rhizobium jaguaris</name>
    <dbReference type="NCBI Taxonomy" id="1312183"/>
    <lineage>
        <taxon>Bacteria</taxon>
        <taxon>Pseudomonadati</taxon>
        <taxon>Pseudomonadota</taxon>
        <taxon>Alphaproteobacteria</taxon>
        <taxon>Hyphomicrobiales</taxon>
        <taxon>Rhizobiaceae</taxon>
        <taxon>Rhizobium/Agrobacterium group</taxon>
        <taxon>Rhizobium</taxon>
    </lineage>
</organism>
<dbReference type="PROSITE" id="PS00187">
    <property type="entry name" value="TPP_ENZYMES"/>
    <property type="match status" value="1"/>
</dbReference>
<keyword evidence="9" id="KW-1185">Reference proteome</keyword>
<dbReference type="InterPro" id="IPR029061">
    <property type="entry name" value="THDP-binding"/>
</dbReference>
<protein>
    <submittedName>
        <fullName evidence="8">5-guanidino-2-oxopentanoate decarboxylase</fullName>
        <ecNumber evidence="8">4.1.1.75</ecNumber>
    </submittedName>
</protein>
<dbReference type="GO" id="GO:0050660">
    <property type="term" value="F:flavin adenine dinucleotide binding"/>
    <property type="evidence" value="ECO:0007669"/>
    <property type="project" value="TreeGrafter"/>
</dbReference>
<evidence type="ECO:0000259" key="6">
    <source>
        <dbReference type="Pfam" id="PF02775"/>
    </source>
</evidence>
<dbReference type="CDD" id="cd00568">
    <property type="entry name" value="TPP_enzymes"/>
    <property type="match status" value="1"/>
</dbReference>
<sequence>MRTFGTYIVELLVANGVELVFGIPGAHTIELYRGLQNTGLRHVTSRHEQGAGFMADGYARVSGKPGVCFVISGPGVTNIATAMGQAYCDSIPLLVISAVNPLGAMGSGAGYLHELPDQRQLMRQVSAFSHTVLTMDEFELALARAFAIFGSARPRPVHIEIPTTLLRCDSTSLGGARRFDPPARPGIGKEIAAAAAELLENAGRPVIVAGGGARRASVSIRSLAEALHAPVLMTVNGRGILSYAHELAVPIIPASSPAFELLSKSDVVLAIGTEMGPTDFGDKLFDLTSFSGKLVRIDIDPEQAVRGMPPDLAIVADAAEAVEQISALIACCGAGGRGKGRAAAARAAVAALATPMEQAGLYLLSALRDSAPSTIIVGDSTQPVYAGCMAFGADAPGTFFCSATGYGTLGYALPAAIGAKIAAPDRSVVCVIGDGGLQFTLAEMATATEIGCPVIMIVWNNNGYGQIKTHMENAGIKPVGVDIFTPDFRKLAQAFDWHAEILVGLENLGACLAAVRGCSKPSLIEIVETS</sequence>
<dbReference type="EC" id="4.1.1.75" evidence="8"/>
<geneLocation type="plasmid" evidence="9">
    <name>prccge525b</name>
</geneLocation>
<dbReference type="SUPFAM" id="SSF52467">
    <property type="entry name" value="DHS-like NAD/FAD-binding domain"/>
    <property type="match status" value="1"/>
</dbReference>
<name>A0A387FYJ0_9HYPH</name>
<dbReference type="GO" id="GO:0030976">
    <property type="term" value="F:thiamine pyrophosphate binding"/>
    <property type="evidence" value="ECO:0007669"/>
    <property type="project" value="InterPro"/>
</dbReference>
<dbReference type="InterPro" id="IPR011766">
    <property type="entry name" value="TPP_enzyme_TPP-bd"/>
</dbReference>
<feature type="domain" description="Thiamine pyrophosphate enzyme N-terminal TPP-binding" evidence="7">
    <location>
        <begin position="3"/>
        <end position="119"/>
    </location>
</feature>
<dbReference type="Gene3D" id="3.40.50.970">
    <property type="match status" value="2"/>
</dbReference>
<evidence type="ECO:0000313" key="9">
    <source>
        <dbReference type="Proteomes" id="UP000282195"/>
    </source>
</evidence>
<feature type="domain" description="Thiamine pyrophosphate enzyme central" evidence="5">
    <location>
        <begin position="193"/>
        <end position="325"/>
    </location>
</feature>
<dbReference type="InterPro" id="IPR012001">
    <property type="entry name" value="Thiamin_PyroP_enz_TPP-bd_dom"/>
</dbReference>
<dbReference type="OrthoDB" id="4494979at2"/>
<evidence type="ECO:0000256" key="3">
    <source>
        <dbReference type="ARBA" id="ARBA00023052"/>
    </source>
</evidence>
<dbReference type="InterPro" id="IPR012000">
    <property type="entry name" value="Thiamin_PyroP_enz_cen_dom"/>
</dbReference>
<dbReference type="InterPro" id="IPR045229">
    <property type="entry name" value="TPP_enz"/>
</dbReference>
<evidence type="ECO:0000256" key="1">
    <source>
        <dbReference type="ARBA" id="ARBA00001964"/>
    </source>
</evidence>
<gene>
    <name evidence="8" type="ORF">CCGE525_35725</name>
</gene>
<comment type="cofactor">
    <cofactor evidence="1">
        <name>thiamine diphosphate</name>
        <dbReference type="ChEBI" id="CHEBI:58937"/>
    </cofactor>
</comment>
<dbReference type="EMBL" id="CP032696">
    <property type="protein sequence ID" value="AYG64130.1"/>
    <property type="molecule type" value="Genomic_DNA"/>
</dbReference>
<keyword evidence="3 4" id="KW-0786">Thiamine pyrophosphate</keyword>
<keyword evidence="8" id="KW-0456">Lyase</keyword>
<dbReference type="GO" id="GO:0047435">
    <property type="term" value="F:5-guanidino-2-oxopentanoate decarboxylase activity"/>
    <property type="evidence" value="ECO:0007669"/>
    <property type="project" value="UniProtKB-EC"/>
</dbReference>
<dbReference type="NCBIfam" id="NF005712">
    <property type="entry name" value="PRK07524.1"/>
    <property type="match status" value="1"/>
</dbReference>
<keyword evidence="8" id="KW-0614">Plasmid</keyword>
<dbReference type="AlphaFoldDB" id="A0A387FYJ0"/>
<dbReference type="GO" id="GO:0009097">
    <property type="term" value="P:isoleucine biosynthetic process"/>
    <property type="evidence" value="ECO:0007669"/>
    <property type="project" value="TreeGrafter"/>
</dbReference>
<dbReference type="Gene3D" id="3.40.50.1220">
    <property type="entry name" value="TPP-binding domain"/>
    <property type="match status" value="1"/>
</dbReference>
<evidence type="ECO:0000256" key="2">
    <source>
        <dbReference type="ARBA" id="ARBA00007812"/>
    </source>
</evidence>
<dbReference type="Pfam" id="PF00205">
    <property type="entry name" value="TPP_enzyme_M"/>
    <property type="match status" value="1"/>
</dbReference>
<evidence type="ECO:0000313" key="8">
    <source>
        <dbReference type="EMBL" id="AYG64130.1"/>
    </source>
</evidence>
<dbReference type="RefSeq" id="WP_120709025.1">
    <property type="nucleotide sequence ID" value="NZ_CP032696.1"/>
</dbReference>
<proteinExistence type="inferred from homology"/>
<dbReference type="GO" id="GO:0005948">
    <property type="term" value="C:acetolactate synthase complex"/>
    <property type="evidence" value="ECO:0007669"/>
    <property type="project" value="TreeGrafter"/>
</dbReference>
<dbReference type="GO" id="GO:0000287">
    <property type="term" value="F:magnesium ion binding"/>
    <property type="evidence" value="ECO:0007669"/>
    <property type="project" value="InterPro"/>
</dbReference>
<evidence type="ECO:0000259" key="7">
    <source>
        <dbReference type="Pfam" id="PF02776"/>
    </source>
</evidence>
<feature type="domain" description="Thiamine pyrophosphate enzyme TPP-binding" evidence="6">
    <location>
        <begin position="387"/>
        <end position="526"/>
    </location>
</feature>
<dbReference type="PANTHER" id="PTHR18968:SF13">
    <property type="entry name" value="ACETOLACTATE SYNTHASE CATALYTIC SUBUNIT, MITOCHONDRIAL"/>
    <property type="match status" value="1"/>
</dbReference>
<comment type="similarity">
    <text evidence="2 4">Belongs to the TPP enzyme family.</text>
</comment>
<dbReference type="Proteomes" id="UP000282195">
    <property type="component" value="Plasmid pRCCGE525b"/>
</dbReference>
<dbReference type="GO" id="GO:0003984">
    <property type="term" value="F:acetolactate synthase activity"/>
    <property type="evidence" value="ECO:0007669"/>
    <property type="project" value="TreeGrafter"/>
</dbReference>
<dbReference type="InterPro" id="IPR000399">
    <property type="entry name" value="TPP-bd_CS"/>
</dbReference>
<evidence type="ECO:0000259" key="5">
    <source>
        <dbReference type="Pfam" id="PF00205"/>
    </source>
</evidence>
<dbReference type="FunFam" id="3.40.50.970:FF:000007">
    <property type="entry name" value="Acetolactate synthase"/>
    <property type="match status" value="1"/>
</dbReference>
<dbReference type="CDD" id="cd07035">
    <property type="entry name" value="TPP_PYR_POX_like"/>
    <property type="match status" value="1"/>
</dbReference>
<dbReference type="SUPFAM" id="SSF52518">
    <property type="entry name" value="Thiamin diphosphate-binding fold (THDP-binding)"/>
    <property type="match status" value="2"/>
</dbReference>
<dbReference type="KEGG" id="rjg:CCGE525_35725"/>
<dbReference type="Pfam" id="PF02776">
    <property type="entry name" value="TPP_enzyme_N"/>
    <property type="match status" value="1"/>
</dbReference>
<evidence type="ECO:0000256" key="4">
    <source>
        <dbReference type="RuleBase" id="RU362132"/>
    </source>
</evidence>